<sequence length="137" mass="15844">MILLNIQMSFNNRFWIKNVELVRTMKQNMEIKILSQIRASHMMITYEGQREHLTGSLRLKKMASDIQIGITKAGNSAAARINGIDDKYQISNKFKLAGKAIISRTREFNEHYHITETIKNTAQKGFDTINDADKKYH</sequence>
<reference evidence="1 2" key="1">
    <citation type="submission" date="2019-03" db="EMBL/GenBank/DDBJ databases">
        <title>Single cell metagenomics reveals metabolic interactions within the superorganism composed of flagellate Streblomastix strix and complex community of Bacteroidetes bacteria on its surface.</title>
        <authorList>
            <person name="Treitli S.C."/>
            <person name="Kolisko M."/>
            <person name="Husnik F."/>
            <person name="Keeling P."/>
            <person name="Hampl V."/>
        </authorList>
    </citation>
    <scope>NUCLEOTIDE SEQUENCE [LARGE SCALE GENOMIC DNA]</scope>
    <source>
        <strain evidence="1">ST1C</strain>
    </source>
</reference>
<protein>
    <submittedName>
        <fullName evidence="1">Uncharacterized protein</fullName>
    </submittedName>
</protein>
<dbReference type="Proteomes" id="UP000324800">
    <property type="component" value="Unassembled WGS sequence"/>
</dbReference>
<dbReference type="AlphaFoldDB" id="A0A5J4QAN1"/>
<dbReference type="EMBL" id="SNRW01046142">
    <property type="protein sequence ID" value="KAA6318717.1"/>
    <property type="molecule type" value="Genomic_DNA"/>
</dbReference>
<accession>A0A5J4QAN1</accession>
<comment type="caution">
    <text evidence="1">The sequence shown here is derived from an EMBL/GenBank/DDBJ whole genome shotgun (WGS) entry which is preliminary data.</text>
</comment>
<evidence type="ECO:0000313" key="2">
    <source>
        <dbReference type="Proteomes" id="UP000324800"/>
    </source>
</evidence>
<organism evidence="1 2">
    <name type="scientific">Streblomastix strix</name>
    <dbReference type="NCBI Taxonomy" id="222440"/>
    <lineage>
        <taxon>Eukaryota</taxon>
        <taxon>Metamonada</taxon>
        <taxon>Preaxostyla</taxon>
        <taxon>Oxymonadida</taxon>
        <taxon>Streblomastigidae</taxon>
        <taxon>Streblomastix</taxon>
    </lineage>
</organism>
<proteinExistence type="predicted"/>
<feature type="non-terminal residue" evidence="1">
    <location>
        <position position="137"/>
    </location>
</feature>
<name>A0A5J4QAN1_9EUKA</name>
<evidence type="ECO:0000313" key="1">
    <source>
        <dbReference type="EMBL" id="KAA6318717.1"/>
    </source>
</evidence>
<gene>
    <name evidence="1" type="ORF">EZS28_054904</name>
</gene>